<comment type="caution">
    <text evidence="1">The sequence shown here is derived from an EMBL/GenBank/DDBJ whole genome shotgun (WGS) entry which is preliminary data.</text>
</comment>
<evidence type="ECO:0000313" key="1">
    <source>
        <dbReference type="EMBL" id="GAA1123722.1"/>
    </source>
</evidence>
<evidence type="ECO:0008006" key="3">
    <source>
        <dbReference type="Google" id="ProtNLM"/>
    </source>
</evidence>
<name>A0ABN1U667_9ACTN</name>
<accession>A0ABN1U667</accession>
<dbReference type="InterPro" id="IPR025851">
    <property type="entry name" value="SUKH-4"/>
</dbReference>
<dbReference type="RefSeq" id="WP_344628117.1">
    <property type="nucleotide sequence ID" value="NZ_BAAALD010000140.1"/>
</dbReference>
<dbReference type="Proteomes" id="UP001499987">
    <property type="component" value="Unassembled WGS sequence"/>
</dbReference>
<evidence type="ECO:0000313" key="2">
    <source>
        <dbReference type="Proteomes" id="UP001499987"/>
    </source>
</evidence>
<dbReference type="Pfam" id="PF14435">
    <property type="entry name" value="SUKH-4"/>
    <property type="match status" value="1"/>
</dbReference>
<organism evidence="1 2">
    <name type="scientific">Kitasatospora arboriphila</name>
    <dbReference type="NCBI Taxonomy" id="258052"/>
    <lineage>
        <taxon>Bacteria</taxon>
        <taxon>Bacillati</taxon>
        <taxon>Actinomycetota</taxon>
        <taxon>Actinomycetes</taxon>
        <taxon>Kitasatosporales</taxon>
        <taxon>Streptomycetaceae</taxon>
        <taxon>Kitasatospora</taxon>
    </lineage>
</organism>
<proteinExistence type="predicted"/>
<protein>
    <recommendedName>
        <fullName evidence="3">SUKH-4 immunity protein of toxin-antitoxin system</fullName>
    </recommendedName>
</protein>
<gene>
    <name evidence="1" type="ORF">GCM10009663_73560</name>
</gene>
<sequence>MNVHDAPGGVPDTAWLEQVFGADGVWRPTAEQLPESLTHEPTRAFLTEVGLPCAKVGRIGLDSLFLREEGLWAQDPDELYGVSRPKGDDAVSDICFKVMDHTDTAFMLDAGSGAVDLFKPDGWDAGLGYGGRYTSSLPLLVRVLGLAAQTVELVDEIGRDEAIEAFDARLDELGLLDAHPYLWTEVFEYIDEYFDEFPVD</sequence>
<dbReference type="EMBL" id="BAAALD010000140">
    <property type="protein sequence ID" value="GAA1123722.1"/>
    <property type="molecule type" value="Genomic_DNA"/>
</dbReference>
<reference evidence="1 2" key="1">
    <citation type="journal article" date="2019" name="Int. J. Syst. Evol. Microbiol.">
        <title>The Global Catalogue of Microorganisms (GCM) 10K type strain sequencing project: providing services to taxonomists for standard genome sequencing and annotation.</title>
        <authorList>
            <consortium name="The Broad Institute Genomics Platform"/>
            <consortium name="The Broad Institute Genome Sequencing Center for Infectious Disease"/>
            <person name="Wu L."/>
            <person name="Ma J."/>
        </authorList>
    </citation>
    <scope>NUCLEOTIDE SEQUENCE [LARGE SCALE GENOMIC DNA]</scope>
    <source>
        <strain evidence="1 2">JCM 13002</strain>
    </source>
</reference>
<keyword evidence="2" id="KW-1185">Reference proteome</keyword>